<protein>
    <recommendedName>
        <fullName evidence="3">Methyltransferase domain-containing protein</fullName>
    </recommendedName>
</protein>
<accession>A0A1F2WJ21</accession>
<evidence type="ECO:0000313" key="1">
    <source>
        <dbReference type="EMBL" id="OFW56850.1"/>
    </source>
</evidence>
<organism evidence="1 2">
    <name type="scientific">Candidatus Solincola sediminis</name>
    <dbReference type="NCBI Taxonomy" id="1797199"/>
    <lineage>
        <taxon>Bacteria</taxon>
        <taxon>Bacillati</taxon>
        <taxon>Actinomycetota</taxon>
        <taxon>Candidatus Geothermincolia</taxon>
        <taxon>Candidatus Geothermincolales</taxon>
        <taxon>Candidatus Geothermincolaceae</taxon>
        <taxon>Candidatus Solincola</taxon>
    </lineage>
</organism>
<sequence length="228" mass="25627">METGRYSSDMRLKKLGRSKPIDRLPFILSRCSGKNVLDIGCADFPMTAEKARNGELLYANLCRVAEVTGIDYDARGIDELRSLGYKDVMVGDAENLAALNLRKSFDVIVAGELVEHLMNVGRFFEGVRSLMTAETSLILSVPNAHAAKRFLRVLFGTELVNRDHAYYFSQANIELLCERHGLEVKEAYYYLAPVNGRMKRVFFSPMKFAIGRLSPYVSDHLVFVCGLV</sequence>
<gene>
    <name evidence="1" type="ORF">A2Y75_06710</name>
</gene>
<evidence type="ECO:0008006" key="3">
    <source>
        <dbReference type="Google" id="ProtNLM"/>
    </source>
</evidence>
<dbReference type="Proteomes" id="UP000177876">
    <property type="component" value="Unassembled WGS sequence"/>
</dbReference>
<dbReference type="EMBL" id="MELK01000040">
    <property type="protein sequence ID" value="OFW56850.1"/>
    <property type="molecule type" value="Genomic_DNA"/>
</dbReference>
<evidence type="ECO:0000313" key="2">
    <source>
        <dbReference type="Proteomes" id="UP000177876"/>
    </source>
</evidence>
<reference evidence="1 2" key="1">
    <citation type="journal article" date="2016" name="Nat. Commun.">
        <title>Thousands of microbial genomes shed light on interconnected biogeochemical processes in an aquifer system.</title>
        <authorList>
            <person name="Anantharaman K."/>
            <person name="Brown C.T."/>
            <person name="Hug L.A."/>
            <person name="Sharon I."/>
            <person name="Castelle C.J."/>
            <person name="Probst A.J."/>
            <person name="Thomas B.C."/>
            <person name="Singh A."/>
            <person name="Wilkins M.J."/>
            <person name="Karaoz U."/>
            <person name="Brodie E.L."/>
            <person name="Williams K.H."/>
            <person name="Hubbard S.S."/>
            <person name="Banfield J.F."/>
        </authorList>
    </citation>
    <scope>NUCLEOTIDE SEQUENCE [LARGE SCALE GENOMIC DNA]</scope>
</reference>
<comment type="caution">
    <text evidence="1">The sequence shown here is derived from an EMBL/GenBank/DDBJ whole genome shotgun (WGS) entry which is preliminary data.</text>
</comment>
<name>A0A1F2WJ21_9ACTN</name>
<dbReference type="PANTHER" id="PTHR43861">
    <property type="entry name" value="TRANS-ACONITATE 2-METHYLTRANSFERASE-RELATED"/>
    <property type="match status" value="1"/>
</dbReference>
<dbReference type="STRING" id="1797197.A2Y75_06710"/>
<proteinExistence type="predicted"/>
<dbReference type="SUPFAM" id="SSF53335">
    <property type="entry name" value="S-adenosyl-L-methionine-dependent methyltransferases"/>
    <property type="match status" value="1"/>
</dbReference>
<dbReference type="Gene3D" id="3.40.50.150">
    <property type="entry name" value="Vaccinia Virus protein VP39"/>
    <property type="match status" value="1"/>
</dbReference>
<dbReference type="Pfam" id="PF13489">
    <property type="entry name" value="Methyltransf_23"/>
    <property type="match status" value="1"/>
</dbReference>
<dbReference type="AlphaFoldDB" id="A0A1F2WJ21"/>
<dbReference type="InterPro" id="IPR029063">
    <property type="entry name" value="SAM-dependent_MTases_sf"/>
</dbReference>